<reference evidence="7" key="1">
    <citation type="journal article" date="2020" name="Stud. Mycol.">
        <title>101 Dothideomycetes genomes: a test case for predicting lifestyles and emergence of pathogens.</title>
        <authorList>
            <person name="Haridas S."/>
            <person name="Albert R."/>
            <person name="Binder M."/>
            <person name="Bloem J."/>
            <person name="Labutti K."/>
            <person name="Salamov A."/>
            <person name="Andreopoulos B."/>
            <person name="Baker S."/>
            <person name="Barry K."/>
            <person name="Bills G."/>
            <person name="Bluhm B."/>
            <person name="Cannon C."/>
            <person name="Castanera R."/>
            <person name="Culley D."/>
            <person name="Daum C."/>
            <person name="Ezra D."/>
            <person name="Gonzalez J."/>
            <person name="Henrissat B."/>
            <person name="Kuo A."/>
            <person name="Liang C."/>
            <person name="Lipzen A."/>
            <person name="Lutzoni F."/>
            <person name="Magnuson J."/>
            <person name="Mondo S."/>
            <person name="Nolan M."/>
            <person name="Ohm R."/>
            <person name="Pangilinan J."/>
            <person name="Park H.-J."/>
            <person name="Ramirez L."/>
            <person name="Alfaro M."/>
            <person name="Sun H."/>
            <person name="Tritt A."/>
            <person name="Yoshinaga Y."/>
            <person name="Zwiers L.-H."/>
            <person name="Turgeon B."/>
            <person name="Goodwin S."/>
            <person name="Spatafora J."/>
            <person name="Crous P."/>
            <person name="Grigoriev I."/>
        </authorList>
    </citation>
    <scope>NUCLEOTIDE SEQUENCE</scope>
    <source>
        <strain evidence="7">CBS 122368</strain>
    </source>
</reference>
<evidence type="ECO:0000256" key="6">
    <source>
        <dbReference type="ARBA" id="ARBA00023136"/>
    </source>
</evidence>
<protein>
    <submittedName>
        <fullName evidence="7">SesB protein</fullName>
    </submittedName>
</protein>
<name>A0A6A6HX00_9PLEO</name>
<dbReference type="SUPFAM" id="SSF53474">
    <property type="entry name" value="alpha/beta-Hydrolases"/>
    <property type="match status" value="1"/>
</dbReference>
<evidence type="ECO:0000256" key="2">
    <source>
        <dbReference type="ARBA" id="ARBA00004240"/>
    </source>
</evidence>
<dbReference type="EMBL" id="ML987207">
    <property type="protein sequence ID" value="KAF2242606.1"/>
    <property type="molecule type" value="Genomic_DNA"/>
</dbReference>
<dbReference type="InterPro" id="IPR029058">
    <property type="entry name" value="AB_hydrolase_fold"/>
</dbReference>
<dbReference type="InterPro" id="IPR052374">
    <property type="entry name" value="SERAC1"/>
</dbReference>
<accession>A0A6A6HX00</accession>
<keyword evidence="6" id="KW-0472">Membrane</keyword>
<evidence type="ECO:0000256" key="4">
    <source>
        <dbReference type="ARBA" id="ARBA00022824"/>
    </source>
</evidence>
<dbReference type="GO" id="GO:0016020">
    <property type="term" value="C:membrane"/>
    <property type="evidence" value="ECO:0007669"/>
    <property type="project" value="UniProtKB-SubCell"/>
</dbReference>
<dbReference type="PANTHER" id="PTHR48182:SF2">
    <property type="entry name" value="PROTEIN SERAC1"/>
    <property type="match status" value="1"/>
</dbReference>
<sequence>MASEGDNSAKLVPDGLNELWDAGEKATVDIVFVHGLRGHPQRTWEAFDASDGERVFWPKEILPSTIPESRIFSFGYPTDFATFYPMLKSDLIPHTGIDDNSTSLLVKLGNWRRETSTSGRPIVFVAHSLGGLVVANGLASAAGSNEQRQEVVNSTCGTIFLGTPFKGSDKAAWAILAERFLGLFGDSNDQTVKDLDKKSTKLQQISTEFHIALQQRYDVKGVNPIQVACFFETKSTTKTFWKKKRDLGTIVTKQSATISGFRPMALNADHCAMCRFADPQATGYVDVTNTMKMMIENCGKKTADRENGRVNITLGNVKQGDGVLNYGAIAGHMVGTVKDAAKISVSHTFTSFGNGSSAGEAAMKVWMQKHGGQDA</sequence>
<keyword evidence="4" id="KW-0256">Endoplasmic reticulum</keyword>
<organism evidence="7 8">
    <name type="scientific">Trematosphaeria pertusa</name>
    <dbReference type="NCBI Taxonomy" id="390896"/>
    <lineage>
        <taxon>Eukaryota</taxon>
        <taxon>Fungi</taxon>
        <taxon>Dikarya</taxon>
        <taxon>Ascomycota</taxon>
        <taxon>Pezizomycotina</taxon>
        <taxon>Dothideomycetes</taxon>
        <taxon>Pleosporomycetidae</taxon>
        <taxon>Pleosporales</taxon>
        <taxon>Massarineae</taxon>
        <taxon>Trematosphaeriaceae</taxon>
        <taxon>Trematosphaeria</taxon>
    </lineage>
</organism>
<comment type="subcellular location">
    <subcellularLocation>
        <location evidence="2">Endoplasmic reticulum</location>
    </subcellularLocation>
    <subcellularLocation>
        <location evidence="3">Membrane</location>
    </subcellularLocation>
    <subcellularLocation>
        <location evidence="1">Mitochondrion</location>
    </subcellularLocation>
</comment>
<dbReference type="Gene3D" id="3.40.50.1820">
    <property type="entry name" value="alpha/beta hydrolase"/>
    <property type="match status" value="1"/>
</dbReference>
<evidence type="ECO:0000313" key="8">
    <source>
        <dbReference type="Proteomes" id="UP000800094"/>
    </source>
</evidence>
<dbReference type="Proteomes" id="UP000800094">
    <property type="component" value="Unassembled WGS sequence"/>
</dbReference>
<dbReference type="GeneID" id="54572960"/>
<dbReference type="GO" id="GO:0005783">
    <property type="term" value="C:endoplasmic reticulum"/>
    <property type="evidence" value="ECO:0007669"/>
    <property type="project" value="UniProtKB-SubCell"/>
</dbReference>
<dbReference type="AlphaFoldDB" id="A0A6A6HX00"/>
<evidence type="ECO:0000256" key="1">
    <source>
        <dbReference type="ARBA" id="ARBA00004173"/>
    </source>
</evidence>
<dbReference type="RefSeq" id="XP_033677610.1">
    <property type="nucleotide sequence ID" value="XM_033819630.1"/>
</dbReference>
<evidence type="ECO:0000313" key="7">
    <source>
        <dbReference type="EMBL" id="KAF2242606.1"/>
    </source>
</evidence>
<evidence type="ECO:0000256" key="3">
    <source>
        <dbReference type="ARBA" id="ARBA00004370"/>
    </source>
</evidence>
<gene>
    <name evidence="7" type="ORF">BU26DRAFT_129441</name>
</gene>
<dbReference type="GO" id="GO:0005739">
    <property type="term" value="C:mitochondrion"/>
    <property type="evidence" value="ECO:0007669"/>
    <property type="project" value="UniProtKB-SubCell"/>
</dbReference>
<proteinExistence type="predicted"/>
<dbReference type="PANTHER" id="PTHR48182">
    <property type="entry name" value="PROTEIN SERAC1"/>
    <property type="match status" value="1"/>
</dbReference>
<evidence type="ECO:0000256" key="5">
    <source>
        <dbReference type="ARBA" id="ARBA00023128"/>
    </source>
</evidence>
<dbReference type="OrthoDB" id="427518at2759"/>
<keyword evidence="8" id="KW-1185">Reference proteome</keyword>
<keyword evidence="5" id="KW-0496">Mitochondrion</keyword>